<keyword evidence="9" id="KW-1185">Reference proteome</keyword>
<evidence type="ECO:0000313" key="9">
    <source>
        <dbReference type="Proteomes" id="UP000187209"/>
    </source>
</evidence>
<protein>
    <recommendedName>
        <fullName evidence="7">RING-type domain-containing protein</fullName>
    </recommendedName>
</protein>
<gene>
    <name evidence="8" type="ORF">SteCoe_1467</name>
</gene>
<dbReference type="SUPFAM" id="SSF57850">
    <property type="entry name" value="RING/U-box"/>
    <property type="match status" value="1"/>
</dbReference>
<dbReference type="AlphaFoldDB" id="A0A1R2D1X9"/>
<keyword evidence="1" id="KW-0479">Metal-binding</keyword>
<proteinExistence type="predicted"/>
<keyword evidence="3" id="KW-0862">Zinc</keyword>
<dbReference type="PROSITE" id="PS50089">
    <property type="entry name" value="ZF_RING_2"/>
    <property type="match status" value="1"/>
</dbReference>
<evidence type="ECO:0000256" key="1">
    <source>
        <dbReference type="ARBA" id="ARBA00022723"/>
    </source>
</evidence>
<evidence type="ECO:0000256" key="6">
    <source>
        <dbReference type="SAM" id="Phobius"/>
    </source>
</evidence>
<keyword evidence="2 4" id="KW-0863">Zinc-finger</keyword>
<dbReference type="InterPro" id="IPR017907">
    <property type="entry name" value="Znf_RING_CS"/>
</dbReference>
<dbReference type="Gene3D" id="3.30.40.10">
    <property type="entry name" value="Zinc/RING finger domain, C3HC4 (zinc finger)"/>
    <property type="match status" value="1"/>
</dbReference>
<organism evidence="8 9">
    <name type="scientific">Stentor coeruleus</name>
    <dbReference type="NCBI Taxonomy" id="5963"/>
    <lineage>
        <taxon>Eukaryota</taxon>
        <taxon>Sar</taxon>
        <taxon>Alveolata</taxon>
        <taxon>Ciliophora</taxon>
        <taxon>Postciliodesmatophora</taxon>
        <taxon>Heterotrichea</taxon>
        <taxon>Heterotrichida</taxon>
        <taxon>Stentoridae</taxon>
        <taxon>Stentor</taxon>
    </lineage>
</organism>
<evidence type="ECO:0000313" key="8">
    <source>
        <dbReference type="EMBL" id="OMJ95252.1"/>
    </source>
</evidence>
<dbReference type="OrthoDB" id="342730at2759"/>
<keyword evidence="6" id="KW-0812">Transmembrane</keyword>
<dbReference type="SMART" id="SM00184">
    <property type="entry name" value="RING"/>
    <property type="match status" value="1"/>
</dbReference>
<dbReference type="Pfam" id="PF13923">
    <property type="entry name" value="zf-C3HC4_2"/>
    <property type="match status" value="1"/>
</dbReference>
<evidence type="ECO:0000259" key="7">
    <source>
        <dbReference type="PROSITE" id="PS50089"/>
    </source>
</evidence>
<dbReference type="InterPro" id="IPR001841">
    <property type="entry name" value="Znf_RING"/>
</dbReference>
<keyword evidence="6" id="KW-0472">Membrane</keyword>
<feature type="domain" description="RING-type" evidence="7">
    <location>
        <begin position="3"/>
        <end position="42"/>
    </location>
</feature>
<dbReference type="GO" id="GO:0008270">
    <property type="term" value="F:zinc ion binding"/>
    <property type="evidence" value="ECO:0007669"/>
    <property type="project" value="UniProtKB-KW"/>
</dbReference>
<comment type="caution">
    <text evidence="8">The sequence shown here is derived from an EMBL/GenBank/DDBJ whole genome shotgun (WGS) entry which is preliminary data.</text>
</comment>
<evidence type="ECO:0000256" key="4">
    <source>
        <dbReference type="PROSITE-ProRule" id="PRU00175"/>
    </source>
</evidence>
<dbReference type="PANTHER" id="PTHR47156">
    <property type="entry name" value="PROTEIN CBG20824"/>
    <property type="match status" value="1"/>
</dbReference>
<dbReference type="EMBL" id="MPUH01000015">
    <property type="protein sequence ID" value="OMJ95252.1"/>
    <property type="molecule type" value="Genomic_DNA"/>
</dbReference>
<feature type="compositionally biased region" description="Basic and acidic residues" evidence="5">
    <location>
        <begin position="91"/>
        <end position="104"/>
    </location>
</feature>
<dbReference type="PANTHER" id="PTHR47156:SF10">
    <property type="entry name" value="E3 UBIQUITIN-PROTEIN LIGASE TRIM-21-RELATED"/>
    <property type="match status" value="1"/>
</dbReference>
<name>A0A1R2D1X9_9CILI</name>
<evidence type="ECO:0000256" key="5">
    <source>
        <dbReference type="SAM" id="MobiDB-lite"/>
    </source>
</evidence>
<dbReference type="PROSITE" id="PS00518">
    <property type="entry name" value="ZF_RING_1"/>
    <property type="match status" value="1"/>
</dbReference>
<dbReference type="InterPro" id="IPR052667">
    <property type="entry name" value="E3_ubiquitin-ligase_RING"/>
</dbReference>
<dbReference type="Proteomes" id="UP000187209">
    <property type="component" value="Unassembled WGS sequence"/>
</dbReference>
<evidence type="ECO:0000256" key="2">
    <source>
        <dbReference type="ARBA" id="ARBA00022771"/>
    </source>
</evidence>
<feature type="transmembrane region" description="Helical" evidence="6">
    <location>
        <begin position="162"/>
        <end position="181"/>
    </location>
</feature>
<evidence type="ECO:0000256" key="3">
    <source>
        <dbReference type="ARBA" id="ARBA00022833"/>
    </source>
</evidence>
<keyword evidence="6" id="KW-1133">Transmembrane helix</keyword>
<dbReference type="InterPro" id="IPR013083">
    <property type="entry name" value="Znf_RING/FYVE/PHD"/>
</dbReference>
<reference evidence="8 9" key="1">
    <citation type="submission" date="2016-11" db="EMBL/GenBank/DDBJ databases">
        <title>The macronuclear genome of Stentor coeruleus: a giant cell with tiny introns.</title>
        <authorList>
            <person name="Slabodnick M."/>
            <person name="Ruby J.G."/>
            <person name="Reiff S.B."/>
            <person name="Swart E.C."/>
            <person name="Gosai S."/>
            <person name="Prabakaran S."/>
            <person name="Witkowska E."/>
            <person name="Larue G.E."/>
            <person name="Fisher S."/>
            <person name="Freeman R.M."/>
            <person name="Gunawardena J."/>
            <person name="Chu W."/>
            <person name="Stover N.A."/>
            <person name="Gregory B.D."/>
            <person name="Nowacki M."/>
            <person name="Derisi J."/>
            <person name="Roy S.W."/>
            <person name="Marshall W.F."/>
            <person name="Sood P."/>
        </authorList>
    </citation>
    <scope>NUCLEOTIDE SEQUENCE [LARGE SCALE GENOMIC DNA]</scope>
    <source>
        <strain evidence="8">WM001</strain>
    </source>
</reference>
<feature type="region of interest" description="Disordered" evidence="5">
    <location>
        <begin position="86"/>
        <end position="113"/>
    </location>
</feature>
<sequence>MECSICLDVYNDPRVLECGHTFCYECAISMIDHHKLECPVCRREFQVNNPQELKKNFQLAELIEEIQMKKNINASGISSERQLDDTGVNRQVHDLSERKPEREINNANENPVVQNPPQEVIVVNAQVPDYNQIVERQALEYNIPHNRTFYSIAKPTKFSLKFAACFILFFFPFDVAGAYYINKTGDDCMGIK</sequence>
<accession>A0A1R2D1X9</accession>